<comment type="caution">
    <text evidence="6">The sequence shown here is derived from an EMBL/GenBank/DDBJ whole genome shotgun (WGS) entry which is preliminary data.</text>
</comment>
<dbReference type="PANTHER" id="PTHR12213">
    <property type="entry name" value="CORRINOID ADENOSYLTRANSFERASE"/>
    <property type="match status" value="1"/>
</dbReference>
<organism evidence="6 7">
    <name type="scientific">Oleiharenicola lentus</name>
    <dbReference type="NCBI Taxonomy" id="2508720"/>
    <lineage>
        <taxon>Bacteria</taxon>
        <taxon>Pseudomonadati</taxon>
        <taxon>Verrucomicrobiota</taxon>
        <taxon>Opitutia</taxon>
        <taxon>Opitutales</taxon>
        <taxon>Opitutaceae</taxon>
        <taxon>Oleiharenicola</taxon>
    </lineage>
</organism>
<comment type="catalytic activity">
    <reaction evidence="4">
        <text>2 cob(II)yrinate a,c diamide + reduced [electron-transfer flavoprotein] + 2 ATP = 2 adenosylcob(III)yrinate a,c-diamide + 2 triphosphate + oxidized [electron-transfer flavoprotein] + 3 H(+)</text>
        <dbReference type="Rhea" id="RHEA:11528"/>
        <dbReference type="Rhea" id="RHEA-COMP:10685"/>
        <dbReference type="Rhea" id="RHEA-COMP:10686"/>
        <dbReference type="ChEBI" id="CHEBI:15378"/>
        <dbReference type="ChEBI" id="CHEBI:18036"/>
        <dbReference type="ChEBI" id="CHEBI:30616"/>
        <dbReference type="ChEBI" id="CHEBI:57692"/>
        <dbReference type="ChEBI" id="CHEBI:58307"/>
        <dbReference type="ChEBI" id="CHEBI:58503"/>
        <dbReference type="ChEBI" id="CHEBI:58537"/>
        <dbReference type="EC" id="2.5.1.17"/>
    </reaction>
</comment>
<accession>A0A4Q1C8H8</accession>
<dbReference type="GO" id="GO:0008817">
    <property type="term" value="F:corrinoid adenosyltransferase activity"/>
    <property type="evidence" value="ECO:0007669"/>
    <property type="project" value="UniProtKB-UniRule"/>
</dbReference>
<dbReference type="GO" id="GO:0005524">
    <property type="term" value="F:ATP binding"/>
    <property type="evidence" value="ECO:0007669"/>
    <property type="project" value="UniProtKB-UniRule"/>
</dbReference>
<evidence type="ECO:0000313" key="6">
    <source>
        <dbReference type="EMBL" id="RXK55257.1"/>
    </source>
</evidence>
<comment type="similarity">
    <text evidence="4">Belongs to the Cob(I)alamin adenosyltransferase family.</text>
</comment>
<dbReference type="OrthoDB" id="9778896at2"/>
<evidence type="ECO:0000256" key="3">
    <source>
        <dbReference type="ARBA" id="ARBA00022840"/>
    </source>
</evidence>
<dbReference type="EMBL" id="SDHX01000001">
    <property type="protein sequence ID" value="RXK55257.1"/>
    <property type="molecule type" value="Genomic_DNA"/>
</dbReference>
<sequence>MSGSRPQSIATRKGDDGTTSLLYGQRVPKDHPQIEAVGTLDELNVAIGAAKAARAPGTDAAPLEAIQRDLIALMGEVSCAEADAARHAASKFARLSEADLARLDAAVAALEAKGLRFDGWATPGANPYSAALEVARTTARRCERRLAALPAAGRHLRPLIGQYVNRASDLLWLMAREAENS</sequence>
<protein>
    <recommendedName>
        <fullName evidence="4">Corrinoid adenosyltransferase</fullName>
        <ecNumber evidence="4">2.5.1.17</ecNumber>
    </recommendedName>
    <alternativeName>
        <fullName evidence="4">Cob(II)alamin adenosyltransferase</fullName>
    </alternativeName>
    <alternativeName>
        <fullName evidence="4">Cob(II)yrinic acid a,c-diamide adenosyltransferase</fullName>
    </alternativeName>
    <alternativeName>
        <fullName evidence="4">Cobinamide/cobalamin adenosyltransferase</fullName>
    </alternativeName>
</protein>
<keyword evidence="7" id="KW-1185">Reference proteome</keyword>
<keyword evidence="1 4" id="KW-0808">Transferase</keyword>
<keyword evidence="2 4" id="KW-0547">Nucleotide-binding</keyword>
<dbReference type="UniPathway" id="UPA00148">
    <property type="reaction ID" value="UER00233"/>
</dbReference>
<proteinExistence type="inferred from homology"/>
<name>A0A4Q1C8H8_9BACT</name>
<gene>
    <name evidence="6" type="ORF">ESB00_04995</name>
</gene>
<dbReference type="EC" id="2.5.1.17" evidence="4"/>
<dbReference type="InterPro" id="IPR029499">
    <property type="entry name" value="PduO-typ"/>
</dbReference>
<reference evidence="6 7" key="1">
    <citation type="submission" date="2019-01" db="EMBL/GenBank/DDBJ databases">
        <title>Lacunisphaera sp. strain TWA-58.</title>
        <authorList>
            <person name="Chen W.-M."/>
        </authorList>
    </citation>
    <scope>NUCLEOTIDE SEQUENCE [LARGE SCALE GENOMIC DNA]</scope>
    <source>
        <strain evidence="6 7">TWA-58</strain>
    </source>
</reference>
<dbReference type="InterPro" id="IPR016030">
    <property type="entry name" value="CblAdoTrfase-like"/>
</dbReference>
<dbReference type="RefSeq" id="WP_129046621.1">
    <property type="nucleotide sequence ID" value="NZ_SDHX01000001.1"/>
</dbReference>
<evidence type="ECO:0000256" key="4">
    <source>
        <dbReference type="RuleBase" id="RU366026"/>
    </source>
</evidence>
<keyword evidence="3 4" id="KW-0067">ATP-binding</keyword>
<dbReference type="InterPro" id="IPR036451">
    <property type="entry name" value="CblAdoTrfase-like_sf"/>
</dbReference>
<dbReference type="Gene3D" id="1.20.1200.10">
    <property type="entry name" value="Cobalamin adenosyltransferase-like"/>
    <property type="match status" value="1"/>
</dbReference>
<dbReference type="PANTHER" id="PTHR12213:SF0">
    <property type="entry name" value="CORRINOID ADENOSYLTRANSFERASE MMAB"/>
    <property type="match status" value="1"/>
</dbReference>
<evidence type="ECO:0000259" key="5">
    <source>
        <dbReference type="Pfam" id="PF01923"/>
    </source>
</evidence>
<dbReference type="SUPFAM" id="SSF89028">
    <property type="entry name" value="Cobalamin adenosyltransferase-like"/>
    <property type="match status" value="1"/>
</dbReference>
<dbReference type="Proteomes" id="UP000290218">
    <property type="component" value="Unassembled WGS sequence"/>
</dbReference>
<feature type="domain" description="Cobalamin adenosyltransferase-like" evidence="5">
    <location>
        <begin position="9"/>
        <end position="177"/>
    </location>
</feature>
<comment type="catalytic activity">
    <reaction evidence="4">
        <text>2 cob(II)alamin + reduced [electron-transfer flavoprotein] + 2 ATP = 2 adenosylcob(III)alamin + 2 triphosphate + oxidized [electron-transfer flavoprotein] + 3 H(+)</text>
        <dbReference type="Rhea" id="RHEA:28671"/>
        <dbReference type="Rhea" id="RHEA-COMP:10685"/>
        <dbReference type="Rhea" id="RHEA-COMP:10686"/>
        <dbReference type="ChEBI" id="CHEBI:15378"/>
        <dbReference type="ChEBI" id="CHEBI:16304"/>
        <dbReference type="ChEBI" id="CHEBI:18036"/>
        <dbReference type="ChEBI" id="CHEBI:18408"/>
        <dbReference type="ChEBI" id="CHEBI:30616"/>
        <dbReference type="ChEBI" id="CHEBI:57692"/>
        <dbReference type="ChEBI" id="CHEBI:58307"/>
        <dbReference type="EC" id="2.5.1.17"/>
    </reaction>
</comment>
<comment type="pathway">
    <text evidence="4">Cofactor biosynthesis; adenosylcobalamin biosynthesis; adenosylcobalamin from cob(II)yrinate a,c-diamide: step 2/7.</text>
</comment>
<dbReference type="Pfam" id="PF01923">
    <property type="entry name" value="Cob_adeno_trans"/>
    <property type="match status" value="1"/>
</dbReference>
<evidence type="ECO:0000256" key="2">
    <source>
        <dbReference type="ARBA" id="ARBA00022741"/>
    </source>
</evidence>
<evidence type="ECO:0000256" key="1">
    <source>
        <dbReference type="ARBA" id="ARBA00022679"/>
    </source>
</evidence>
<dbReference type="AlphaFoldDB" id="A0A4Q1C8H8"/>
<dbReference type="GO" id="GO:0009236">
    <property type="term" value="P:cobalamin biosynthetic process"/>
    <property type="evidence" value="ECO:0007669"/>
    <property type="project" value="UniProtKB-UniRule"/>
</dbReference>
<evidence type="ECO:0000313" key="7">
    <source>
        <dbReference type="Proteomes" id="UP000290218"/>
    </source>
</evidence>
<keyword evidence="4" id="KW-0169">Cobalamin biosynthesis</keyword>
<dbReference type="NCBIfam" id="TIGR00636">
    <property type="entry name" value="PduO_Nterm"/>
    <property type="match status" value="1"/>
</dbReference>